<name>A0A2P4UCV4_9ACTN</name>
<comment type="caution">
    <text evidence="1">Lacks conserved residue(s) required for the propagation of feature annotation.</text>
</comment>
<keyword evidence="1" id="KW-0408">Iron</keyword>
<evidence type="ECO:0000256" key="2">
    <source>
        <dbReference type="RuleBase" id="RU004185"/>
    </source>
</evidence>
<dbReference type="Proteomes" id="UP000242367">
    <property type="component" value="Unassembled WGS sequence"/>
</dbReference>
<dbReference type="GO" id="GO:0046872">
    <property type="term" value="F:metal ion binding"/>
    <property type="evidence" value="ECO:0007669"/>
    <property type="project" value="UniProtKB-KW"/>
</dbReference>
<dbReference type="HAMAP" id="MF_00323">
    <property type="entry name" value="Ferrochelatase"/>
    <property type="match status" value="1"/>
</dbReference>
<dbReference type="NCBIfam" id="NF000689">
    <property type="entry name" value="PRK00035.2-1"/>
    <property type="match status" value="1"/>
</dbReference>
<comment type="similarity">
    <text evidence="1 2">Belongs to the ferrochelatase family.</text>
</comment>
<keyword evidence="1" id="KW-0627">Porphyrin biosynthesis</keyword>
<evidence type="ECO:0000256" key="1">
    <source>
        <dbReference type="HAMAP-Rule" id="MF_00323"/>
    </source>
</evidence>
<feature type="binding site" evidence="1">
    <location>
        <position position="181"/>
    </location>
    <ligand>
        <name>Fe(2+)</name>
        <dbReference type="ChEBI" id="CHEBI:29033"/>
    </ligand>
</feature>
<dbReference type="AlphaFoldDB" id="A0A2P4UCV4"/>
<comment type="function">
    <text evidence="1">Involved in coproporphyrin-dependent heme b biosynthesis. Catalyzes the insertion of ferrous iron into coproporphyrin III to form Fe-coproporphyrin III.</text>
</comment>
<keyword evidence="1" id="KW-0479">Metal-binding</keyword>
<organism evidence="3 4">
    <name type="scientific">Actinomadura rubteroloni</name>
    <dbReference type="NCBI Taxonomy" id="1926885"/>
    <lineage>
        <taxon>Bacteria</taxon>
        <taxon>Bacillati</taxon>
        <taxon>Actinomycetota</taxon>
        <taxon>Actinomycetes</taxon>
        <taxon>Streptosporangiales</taxon>
        <taxon>Thermomonosporaceae</taxon>
        <taxon>Actinomadura</taxon>
    </lineage>
</organism>
<reference evidence="3 4" key="1">
    <citation type="journal article" date="2017" name="Chemistry">
        <title>Isolation, Biosynthesis and Chemical Modifications of Rubterolones A-F: Rare Tropolone Alkaloids from Actinomadura sp. 5-2.</title>
        <authorList>
            <person name="Guo H."/>
            <person name="Benndorf R."/>
            <person name="Leichnitz D."/>
            <person name="Klassen J.L."/>
            <person name="Vollmers J."/>
            <person name="Gorls H."/>
            <person name="Steinacker M."/>
            <person name="Weigel C."/>
            <person name="Dahse H.M."/>
            <person name="Kaster A.K."/>
            <person name="de Beer Z.W."/>
            <person name="Poulsen M."/>
            <person name="Beemelmanns C."/>
        </authorList>
    </citation>
    <scope>NUCLEOTIDE SEQUENCE [LARGE SCALE GENOMIC DNA]</scope>
    <source>
        <strain evidence="3 4">5-2</strain>
    </source>
</reference>
<comment type="catalytic activity">
    <reaction evidence="1">
        <text>Fe-coproporphyrin III + 2 H(+) = coproporphyrin III + Fe(2+)</text>
        <dbReference type="Rhea" id="RHEA:49572"/>
        <dbReference type="ChEBI" id="CHEBI:15378"/>
        <dbReference type="ChEBI" id="CHEBI:29033"/>
        <dbReference type="ChEBI" id="CHEBI:68438"/>
        <dbReference type="ChEBI" id="CHEBI:131725"/>
        <dbReference type="EC" id="4.99.1.9"/>
    </reaction>
</comment>
<dbReference type="InterPro" id="IPR033659">
    <property type="entry name" value="Ferrochelatase_N"/>
</dbReference>
<dbReference type="PANTHER" id="PTHR11108:SF1">
    <property type="entry name" value="FERROCHELATASE, MITOCHONDRIAL"/>
    <property type="match status" value="1"/>
</dbReference>
<dbReference type="UniPathway" id="UPA00252"/>
<feature type="binding site" evidence="1">
    <location>
        <position position="262"/>
    </location>
    <ligand>
        <name>Fe(2+)</name>
        <dbReference type="ChEBI" id="CHEBI:29033"/>
    </ligand>
</feature>
<comment type="pathway">
    <text evidence="1">Porphyrin-containing compound metabolism; protoheme biosynthesis.</text>
</comment>
<keyword evidence="1 3" id="KW-0456">Lyase</keyword>
<evidence type="ECO:0000313" key="4">
    <source>
        <dbReference type="Proteomes" id="UP000242367"/>
    </source>
</evidence>
<dbReference type="Gene3D" id="3.40.50.1400">
    <property type="match status" value="2"/>
</dbReference>
<dbReference type="PANTHER" id="PTHR11108">
    <property type="entry name" value="FERROCHELATASE"/>
    <property type="match status" value="1"/>
</dbReference>
<feature type="binding site" evidence="1">
    <location>
        <position position="122"/>
    </location>
    <ligand>
        <name>Fe-coproporphyrin III</name>
        <dbReference type="ChEBI" id="CHEBI:68438"/>
    </ligand>
</feature>
<dbReference type="InterPro" id="IPR001015">
    <property type="entry name" value="Ferrochelatase"/>
</dbReference>
<dbReference type="NCBIfam" id="TIGR00109">
    <property type="entry name" value="hemH"/>
    <property type="match status" value="1"/>
</dbReference>
<comment type="subcellular location">
    <subcellularLocation>
        <location evidence="1">Cytoplasm</location>
    </subcellularLocation>
</comment>
<dbReference type="GO" id="GO:0006783">
    <property type="term" value="P:heme biosynthetic process"/>
    <property type="evidence" value="ECO:0007669"/>
    <property type="project" value="UniProtKB-UniRule"/>
</dbReference>
<evidence type="ECO:0000313" key="3">
    <source>
        <dbReference type="EMBL" id="POM22856.1"/>
    </source>
</evidence>
<feature type="binding site" evidence="1">
    <location>
        <position position="53"/>
    </location>
    <ligand>
        <name>Fe-coproporphyrin III</name>
        <dbReference type="ChEBI" id="CHEBI:68438"/>
    </ligand>
</feature>
<gene>
    <name evidence="3" type="primary">hemH</name>
    <name evidence="1" type="synonym">cpfC</name>
    <name evidence="3" type="ORF">BTM25_50620</name>
</gene>
<sequence>MTSYDALLLVSFGGPEGPGDVIPFLENVTRGRNVPRERLAVVGEHYMLFGGVSPINGHCRALKAAIEADFAAHGLDLPVYWGNRHWDPFLADAVRAMRDDGIRRAAAFVTSAYSGYSACDQYVEAIERARAEVPGAPEIEKLPVYYDRPGFVEPLVDAVRAALAELPAHLRAGAPLAFTAHSVPLAQPGRETYAAELAVVAARVAERAAPGHPWELVYQSRSGPPSQPWLEPDVGDHLERLHNAGHDAVVVVPVGFVSDHMEVKYDLDVQAADVADKLGLAFVRAATPGADPRFATLPRTLLADRTGDDR</sequence>
<accession>A0A2P4UCV4</accession>
<dbReference type="GO" id="GO:0005737">
    <property type="term" value="C:cytoplasm"/>
    <property type="evidence" value="ECO:0007669"/>
    <property type="project" value="UniProtKB-SubCell"/>
</dbReference>
<keyword evidence="1" id="KW-0350">Heme biosynthesis</keyword>
<dbReference type="EC" id="4.99.1.9" evidence="1"/>
<dbReference type="GO" id="GO:0004325">
    <property type="term" value="F:ferrochelatase activity"/>
    <property type="evidence" value="ECO:0007669"/>
    <property type="project" value="UniProtKB-UniRule"/>
</dbReference>
<dbReference type="CDD" id="cd03411">
    <property type="entry name" value="Ferrochelatase_N"/>
    <property type="match status" value="1"/>
</dbReference>
<dbReference type="RefSeq" id="WP_103565536.1">
    <property type="nucleotide sequence ID" value="NZ_MTBP01000004.1"/>
</dbReference>
<dbReference type="SUPFAM" id="SSF53800">
    <property type="entry name" value="Chelatase"/>
    <property type="match status" value="1"/>
</dbReference>
<comment type="caution">
    <text evidence="3">The sequence shown here is derived from an EMBL/GenBank/DDBJ whole genome shotgun (WGS) entry which is preliminary data.</text>
</comment>
<dbReference type="Pfam" id="PF00762">
    <property type="entry name" value="Ferrochelatase"/>
    <property type="match status" value="1"/>
</dbReference>
<protein>
    <recommendedName>
        <fullName evidence="1">Coproporphyrin III ferrochelatase</fullName>
        <ecNumber evidence="1">4.99.1.9</ecNumber>
    </recommendedName>
</protein>
<dbReference type="EMBL" id="MTBP01000004">
    <property type="protein sequence ID" value="POM22856.1"/>
    <property type="molecule type" value="Genomic_DNA"/>
</dbReference>
<keyword evidence="1" id="KW-0963">Cytoplasm</keyword>
<keyword evidence="4" id="KW-1185">Reference proteome</keyword>
<proteinExistence type="inferred from homology"/>